<feature type="compositionally biased region" description="Basic and acidic residues" evidence="7">
    <location>
        <begin position="313"/>
        <end position="327"/>
    </location>
</feature>
<dbReference type="Pfam" id="PF00628">
    <property type="entry name" value="PHD"/>
    <property type="match status" value="1"/>
</dbReference>
<dbReference type="OrthoDB" id="10055895at2759"/>
<evidence type="ECO:0000256" key="7">
    <source>
        <dbReference type="SAM" id="MobiDB-lite"/>
    </source>
</evidence>
<organism evidence="10 11">
    <name type="scientific">Microcaecilia unicolor</name>
    <dbReference type="NCBI Taxonomy" id="1415580"/>
    <lineage>
        <taxon>Eukaryota</taxon>
        <taxon>Metazoa</taxon>
        <taxon>Chordata</taxon>
        <taxon>Craniata</taxon>
        <taxon>Vertebrata</taxon>
        <taxon>Euteleostomi</taxon>
        <taxon>Amphibia</taxon>
        <taxon>Gymnophiona</taxon>
        <taxon>Siphonopidae</taxon>
        <taxon>Microcaecilia</taxon>
    </lineage>
</organism>
<comment type="subcellular location">
    <subcellularLocation>
        <location evidence="1">Nucleus</location>
    </subcellularLocation>
</comment>
<dbReference type="InterPro" id="IPR028938">
    <property type="entry name" value="Rsf1-like"/>
</dbReference>
<evidence type="ECO:0000313" key="10">
    <source>
        <dbReference type="Proteomes" id="UP000515156"/>
    </source>
</evidence>
<keyword evidence="4" id="KW-0862">Zinc</keyword>
<evidence type="ECO:0000259" key="8">
    <source>
        <dbReference type="PROSITE" id="PS50016"/>
    </source>
</evidence>
<feature type="compositionally biased region" description="Polar residues" evidence="7">
    <location>
        <begin position="1473"/>
        <end position="1490"/>
    </location>
</feature>
<feature type="compositionally biased region" description="Basic residues" evidence="7">
    <location>
        <begin position="909"/>
        <end position="928"/>
    </location>
</feature>
<dbReference type="InterPro" id="IPR028942">
    <property type="entry name" value="WHIM1_dom"/>
</dbReference>
<feature type="compositionally biased region" description="Acidic residues" evidence="7">
    <location>
        <begin position="933"/>
        <end position="963"/>
    </location>
</feature>
<dbReference type="CDD" id="cd15543">
    <property type="entry name" value="PHD_RSF1"/>
    <property type="match status" value="1"/>
</dbReference>
<feature type="region of interest" description="Disordered" evidence="7">
    <location>
        <begin position="438"/>
        <end position="517"/>
    </location>
</feature>
<dbReference type="KEGG" id="muo:115468404"/>
<dbReference type="PANTHER" id="PTHR14296">
    <property type="entry name" value="REMODELING AND SPACING FACTOR 1"/>
    <property type="match status" value="1"/>
</dbReference>
<dbReference type="InterPro" id="IPR019787">
    <property type="entry name" value="Znf_PHD-finger"/>
</dbReference>
<feature type="compositionally biased region" description="Basic and acidic residues" evidence="7">
    <location>
        <begin position="1064"/>
        <end position="1077"/>
    </location>
</feature>
<dbReference type="Pfam" id="PF15612">
    <property type="entry name" value="WHIM1"/>
    <property type="match status" value="1"/>
</dbReference>
<feature type="region of interest" description="Disordered" evidence="7">
    <location>
        <begin position="543"/>
        <end position="648"/>
    </location>
</feature>
<feature type="compositionally biased region" description="Polar residues" evidence="7">
    <location>
        <begin position="1402"/>
        <end position="1416"/>
    </location>
</feature>
<feature type="region of interest" description="Disordered" evidence="7">
    <location>
        <begin position="1103"/>
        <end position="1434"/>
    </location>
</feature>
<feature type="compositionally biased region" description="Low complexity" evidence="7">
    <location>
        <begin position="1321"/>
        <end position="1330"/>
    </location>
</feature>
<feature type="compositionally biased region" description="Basic and acidic residues" evidence="7">
    <location>
        <begin position="716"/>
        <end position="766"/>
    </location>
</feature>
<evidence type="ECO:0000256" key="4">
    <source>
        <dbReference type="ARBA" id="ARBA00022833"/>
    </source>
</evidence>
<dbReference type="InterPro" id="IPR019786">
    <property type="entry name" value="Zinc_finger_PHD-type_CS"/>
</dbReference>
<feature type="compositionally biased region" description="Basic residues" evidence="7">
    <location>
        <begin position="1151"/>
        <end position="1163"/>
    </location>
</feature>
<feature type="compositionally biased region" description="Basic residues" evidence="7">
    <location>
        <begin position="1340"/>
        <end position="1350"/>
    </location>
</feature>
<keyword evidence="10" id="KW-1185">Reference proteome</keyword>
<feature type="compositionally biased region" description="Basic and acidic residues" evidence="7">
    <location>
        <begin position="218"/>
        <end position="303"/>
    </location>
</feature>
<dbReference type="Proteomes" id="UP000515156">
    <property type="component" value="Chromosome 4"/>
</dbReference>
<evidence type="ECO:0000256" key="6">
    <source>
        <dbReference type="PROSITE-ProRule" id="PRU00146"/>
    </source>
</evidence>
<dbReference type="GO" id="GO:0008270">
    <property type="term" value="F:zinc ion binding"/>
    <property type="evidence" value="ECO:0007669"/>
    <property type="project" value="UniProtKB-KW"/>
</dbReference>
<evidence type="ECO:0000259" key="9">
    <source>
        <dbReference type="PROSITE" id="PS50827"/>
    </source>
</evidence>
<feature type="region of interest" description="Disordered" evidence="7">
    <location>
        <begin position="1465"/>
        <end position="1498"/>
    </location>
</feature>
<evidence type="ECO:0000256" key="2">
    <source>
        <dbReference type="ARBA" id="ARBA00022723"/>
    </source>
</evidence>
<protein>
    <submittedName>
        <fullName evidence="11">Remodeling and spacing factor 1</fullName>
    </submittedName>
</protein>
<reference evidence="11" key="1">
    <citation type="submission" date="2025-08" db="UniProtKB">
        <authorList>
            <consortium name="RefSeq"/>
        </authorList>
    </citation>
    <scope>IDENTIFICATION</scope>
</reference>
<accession>A0A6P7XTV4</accession>
<feature type="compositionally biased region" description="Basic and acidic residues" evidence="7">
    <location>
        <begin position="567"/>
        <end position="578"/>
    </location>
</feature>
<dbReference type="RefSeq" id="XP_030055943.1">
    <property type="nucleotide sequence ID" value="XM_030200083.1"/>
</dbReference>
<dbReference type="Gene3D" id="3.30.40.10">
    <property type="entry name" value="Zinc/RING finger domain, C3HC4 (zinc finger)"/>
    <property type="match status" value="1"/>
</dbReference>
<dbReference type="InterPro" id="IPR011011">
    <property type="entry name" value="Znf_FYVE_PHD"/>
</dbReference>
<feature type="compositionally biased region" description="Basic and acidic residues" evidence="7">
    <location>
        <begin position="480"/>
        <end position="502"/>
    </location>
</feature>
<dbReference type="GeneID" id="115468404"/>
<dbReference type="InterPro" id="IPR001965">
    <property type="entry name" value="Znf_PHD"/>
</dbReference>
<dbReference type="PROSITE" id="PS01359">
    <property type="entry name" value="ZF_PHD_1"/>
    <property type="match status" value="1"/>
</dbReference>
<gene>
    <name evidence="11" type="primary">RSF1</name>
</gene>
<feature type="compositionally biased region" description="Basic residues" evidence="7">
    <location>
        <begin position="1218"/>
        <end position="1241"/>
    </location>
</feature>
<dbReference type="InParanoid" id="A0A6P7XTV4"/>
<feature type="region of interest" description="Disordered" evidence="7">
    <location>
        <begin position="205"/>
        <end position="327"/>
    </location>
</feature>
<dbReference type="FunCoup" id="A0A6P7XTV4">
    <property type="interactions" value="4147"/>
</dbReference>
<keyword evidence="2" id="KW-0479">Metal-binding</keyword>
<evidence type="ECO:0000256" key="5">
    <source>
        <dbReference type="ARBA" id="ARBA00023242"/>
    </source>
</evidence>
<dbReference type="PANTHER" id="PTHR14296:SF16">
    <property type="entry name" value="REMODELING AND SPACING FACTOR 1"/>
    <property type="match status" value="1"/>
</dbReference>
<feature type="compositionally biased region" description="Acidic residues" evidence="7">
    <location>
        <begin position="1374"/>
        <end position="1385"/>
    </location>
</feature>
<evidence type="ECO:0000256" key="1">
    <source>
        <dbReference type="ARBA" id="ARBA00004123"/>
    </source>
</evidence>
<dbReference type="SMART" id="SM00249">
    <property type="entry name" value="PHD"/>
    <property type="match status" value="1"/>
</dbReference>
<dbReference type="InterPro" id="IPR013083">
    <property type="entry name" value="Znf_RING/FYVE/PHD"/>
</dbReference>
<feature type="compositionally biased region" description="Acidic residues" evidence="7">
    <location>
        <begin position="1245"/>
        <end position="1258"/>
    </location>
</feature>
<name>A0A6P7XTV4_9AMPH</name>
<feature type="region of interest" description="Disordered" evidence="7">
    <location>
        <begin position="811"/>
        <end position="966"/>
    </location>
</feature>
<feature type="region of interest" description="Disordered" evidence="7">
    <location>
        <begin position="1056"/>
        <end position="1077"/>
    </location>
</feature>
<dbReference type="PROSITE" id="PS50016">
    <property type="entry name" value="ZF_PHD_2"/>
    <property type="match status" value="1"/>
</dbReference>
<feature type="compositionally biased region" description="Basic and acidic residues" evidence="7">
    <location>
        <begin position="586"/>
        <end position="603"/>
    </location>
</feature>
<feature type="domain" description="DDT" evidence="9">
    <location>
        <begin position="13"/>
        <end position="74"/>
    </location>
</feature>
<proteinExistence type="predicted"/>
<evidence type="ECO:0000256" key="3">
    <source>
        <dbReference type="ARBA" id="ARBA00022771"/>
    </source>
</evidence>
<sequence>MAVASAAATAQFPGSWPDFAVVCSFLERYGALLDLPELTFPELERVLQESSTVPKQLVELHLKLMRKIGKSVTVDRWEKYLIKICQDYNSTWAWEMEKKGYQEMTVECKLGILKHLCECQFDDNLKFKNTINEEDSDAMRLQPIGRDKDGVMYWCQLDQDHNIRMYIEEQDDQDGSSWKCVVKNRNELAEILELLKAQIDPALLKKPDQQDNSSHGSSNHEEEEIKKEEEKPLQVDGEKHIREENEDGQVKEEIASGQVKKEDAVGQGKEENKIKEENAVGQGKEEKTEGQLTPDEIKTEQSKELNVTPTSLDEGKNTLKNETEEKEFSKTIVKIKIGRTSENDEKKIAKEENDSFKENVKPVKTESKEDKVEIKGLREVKINTDKITVQEIERSETRVIVKPSQDIIEKTEETEKLKNDHQAKIPLKKREIKLTEDYDGPIKGSFGKSVTPTKDMLREEGKQEDESLKRIPTNSASGADGKHLMNGEINSEKITLKGKAEPSETISSSTKGGNVGLYKKENGIAEEKVNLETDKSIVGEKLSSSTNTHSVGGKISLDVNKSVDNGNTEKDMLLEIKDMTSINSEKSNKAPSKEETHFREKNKSAGNATSEREQLPVRTGLCVSKESKMNSPSEIQDGEQVPHKESLEKSSMTLLPCYKPLESSAVDEHGLKSNCQSGNKLEVIQNKCKSEKKPDAPEAAEASVESFPIPPASDKSAVEREATDSKNKSFSENNALEKIDPEKTGEKSEVIAEEGSAKVSDEEATKEAAVLPRSKVKFKLIEEENSVTESKEITSERQKDGIKLTIRISNRKKIPEVAQKSQNTKTKEEPDDAQTEITISREAEASIGRTLRRSPRISRPTPKVAEIMEQKSEKRRNEEEEKLNAQKLEKKEDETIPEKESFAKEKQTKSKRRSRARWTSSRSRRRRRSSSEDERENSDSEESSEEDSREEEEKEEAPAEDDEPCKKCGLPNHPELILLCDSCDSGYHTACLRPPLMLIPDGEWFCPPCQHKLLCEKLEEQLQNLDVVLKKKERAERRKERLVYVGISIENIIPPQEPEIPETQEEKKSSKKPKLLERRSTRTRKCISYRFDEFDEAIDEAIEDDIRESEGGGGGGGGGGGRGKDMSNITGHRGKDISTILEEERKENKRPQRAATRRKKRRRLNDLDSDSNIDEGESEDEFRISEGSQDEFVVSDENLDDSEDQQSIDDSDVDFGTRRPRRHYARPMRQSRRLRRRTVRRRYSDDDEEEDDSDETQEGSESNPSSDYSDDYLDTRRRRSRRNQKRQINYREDSESDGSQKSVHFGRGKEMRRVRKRRLSSSDSNGSYLSRDSEDDKPRKGIKQSLRKRVRSSDDDVSEEEERPVRKRLNRIETDEEDEEEEEEKETVKGKEELPENPASLDKSSAPLTQLGSTKKTCYPMESDEEDDFDNVGKVESPLDYSLVDLPSTNGQSPEKTLENLIGKPGEKIQVPKDSTTNSSLAPIGTNSGQEAIGPEEDEDELLRVTDLVDYVCNSEQL</sequence>
<keyword evidence="5" id="KW-0539">Nucleus</keyword>
<feature type="compositionally biased region" description="Gly residues" evidence="7">
    <location>
        <begin position="1111"/>
        <end position="1121"/>
    </location>
</feature>
<feature type="compositionally biased region" description="Basic residues" evidence="7">
    <location>
        <begin position="1276"/>
        <end position="1285"/>
    </location>
</feature>
<dbReference type="CTD" id="51773"/>
<dbReference type="PROSITE" id="PS50827">
    <property type="entry name" value="DDT"/>
    <property type="match status" value="1"/>
</dbReference>
<feature type="compositionally biased region" description="Basic residues" evidence="7">
    <location>
        <begin position="1304"/>
        <end position="1319"/>
    </location>
</feature>
<evidence type="ECO:0000313" key="11">
    <source>
        <dbReference type="RefSeq" id="XP_030055943.1"/>
    </source>
</evidence>
<feature type="compositionally biased region" description="Basic and acidic residues" evidence="7">
    <location>
        <begin position="866"/>
        <end position="908"/>
    </location>
</feature>
<dbReference type="GO" id="GO:0042393">
    <property type="term" value="F:histone binding"/>
    <property type="evidence" value="ECO:0007669"/>
    <property type="project" value="TreeGrafter"/>
</dbReference>
<feature type="compositionally biased region" description="Acidic residues" evidence="7">
    <location>
        <begin position="1167"/>
        <end position="1180"/>
    </location>
</feature>
<dbReference type="GO" id="GO:0045892">
    <property type="term" value="P:negative regulation of DNA-templated transcription"/>
    <property type="evidence" value="ECO:0007669"/>
    <property type="project" value="TreeGrafter"/>
</dbReference>
<feature type="region of interest" description="Disordered" evidence="7">
    <location>
        <begin position="686"/>
        <end position="768"/>
    </location>
</feature>
<feature type="compositionally biased region" description="Acidic residues" evidence="7">
    <location>
        <begin position="1193"/>
        <end position="1213"/>
    </location>
</feature>
<feature type="domain" description="PHD-type" evidence="8">
    <location>
        <begin position="962"/>
        <end position="1012"/>
    </location>
</feature>
<dbReference type="InterPro" id="IPR018501">
    <property type="entry name" value="DDT_dom"/>
</dbReference>
<feature type="compositionally biased region" description="Basic and acidic residues" evidence="7">
    <location>
        <begin position="455"/>
        <end position="469"/>
    </location>
</feature>
<dbReference type="GO" id="GO:0031213">
    <property type="term" value="C:RSF complex"/>
    <property type="evidence" value="ECO:0007669"/>
    <property type="project" value="InterPro"/>
</dbReference>
<dbReference type="SUPFAM" id="SSF57903">
    <property type="entry name" value="FYVE/PHD zinc finger"/>
    <property type="match status" value="1"/>
</dbReference>
<keyword evidence="3 6" id="KW-0863">Zinc-finger</keyword>